<dbReference type="PANTHER" id="PTHR24320:SF272">
    <property type="entry name" value="NAD(P)-BINDING ROSSMANN-FOLD SUPERFAMILY PROTEIN"/>
    <property type="match status" value="1"/>
</dbReference>
<dbReference type="PRINTS" id="PR00081">
    <property type="entry name" value="GDHRDH"/>
</dbReference>
<protein>
    <recommendedName>
        <fullName evidence="3">Probable oxidoreductase</fullName>
    </recommendedName>
</protein>
<dbReference type="InterPro" id="IPR036291">
    <property type="entry name" value="NAD(P)-bd_dom_sf"/>
</dbReference>
<dbReference type="EMBL" id="BJYR01000005">
    <property type="protein sequence ID" value="GEN98977.1"/>
    <property type="molecule type" value="Genomic_DNA"/>
</dbReference>
<dbReference type="Proteomes" id="UP000321464">
    <property type="component" value="Unassembled WGS sequence"/>
</dbReference>
<evidence type="ECO:0000256" key="2">
    <source>
        <dbReference type="ARBA" id="ARBA00023002"/>
    </source>
</evidence>
<comment type="caution">
    <text evidence="4">The sequence shown here is derived from an EMBL/GenBank/DDBJ whole genome shotgun (WGS) entry which is preliminary data.</text>
</comment>
<dbReference type="RefSeq" id="WP_147158335.1">
    <property type="nucleotide sequence ID" value="NZ_BJYR01000005.1"/>
</dbReference>
<evidence type="ECO:0000256" key="1">
    <source>
        <dbReference type="ARBA" id="ARBA00006484"/>
    </source>
</evidence>
<dbReference type="OrthoDB" id="109589at2"/>
<keyword evidence="5" id="KW-1185">Reference proteome</keyword>
<organism evidence="4 5">
    <name type="scientific">Novosphingobium sediminis</name>
    <dbReference type="NCBI Taxonomy" id="707214"/>
    <lineage>
        <taxon>Bacteria</taxon>
        <taxon>Pseudomonadati</taxon>
        <taxon>Pseudomonadota</taxon>
        <taxon>Alphaproteobacteria</taxon>
        <taxon>Sphingomonadales</taxon>
        <taxon>Sphingomonadaceae</taxon>
        <taxon>Novosphingobium</taxon>
    </lineage>
</organism>
<dbReference type="Gene3D" id="3.40.50.720">
    <property type="entry name" value="NAD(P)-binding Rossmann-like Domain"/>
    <property type="match status" value="1"/>
</dbReference>
<dbReference type="PANTHER" id="PTHR24320">
    <property type="entry name" value="RETINOL DEHYDROGENASE"/>
    <property type="match status" value="1"/>
</dbReference>
<gene>
    <name evidence="4" type="ORF">NSE01_08100</name>
</gene>
<dbReference type="FunFam" id="3.40.50.720:FF:000594">
    <property type="entry name" value="Short-chain oxidoreductase"/>
    <property type="match status" value="1"/>
</dbReference>
<dbReference type="SUPFAM" id="SSF51735">
    <property type="entry name" value="NAD(P)-binding Rossmann-fold domains"/>
    <property type="match status" value="1"/>
</dbReference>
<keyword evidence="2" id="KW-0560">Oxidoreductase</keyword>
<accession>A0A512AGZ0</accession>
<name>A0A512AGZ0_9SPHN</name>
<evidence type="ECO:0000313" key="5">
    <source>
        <dbReference type="Proteomes" id="UP000321464"/>
    </source>
</evidence>
<dbReference type="InterPro" id="IPR002347">
    <property type="entry name" value="SDR_fam"/>
</dbReference>
<reference evidence="4 5" key="1">
    <citation type="submission" date="2019-07" db="EMBL/GenBank/DDBJ databases">
        <title>Whole genome shotgun sequence of Novosphingobium sediminis NBRC 106119.</title>
        <authorList>
            <person name="Hosoyama A."/>
            <person name="Uohara A."/>
            <person name="Ohji S."/>
            <person name="Ichikawa N."/>
        </authorList>
    </citation>
    <scope>NUCLEOTIDE SEQUENCE [LARGE SCALE GENOMIC DNA]</scope>
    <source>
        <strain evidence="4 5">NBRC 106119</strain>
    </source>
</reference>
<sequence>MSTQTRTFDRRSTTDDVLAGIDLAGKRVLVTGVSAGLGVETARALVSHRAQVIGTARDLAKAVTALTDAGVDSNALQLVELDLADLASVRRASDQLNAAQLPLDLVIANAGVMATPFGLTADGFETQFGTNHLGHFVFVNRIAGLMRPGARLVMLASSGHRFANVDLADPNFATTTYEPFIAYGRSKTANILFAAEFDRRYRALGLRATAVHPGGIKTELSRHMGDEKLQELFDQINADLAKEGKPQMERKTPQQGAATSLWAGFVADADAVGGRYCEDCQVSPVLSDELSIGFGSPGVRTYALDPETAKALWAKSEEWVGESFDLRSGEAGSRTV</sequence>
<dbReference type="GO" id="GO:0016491">
    <property type="term" value="F:oxidoreductase activity"/>
    <property type="evidence" value="ECO:0007669"/>
    <property type="project" value="UniProtKB-KW"/>
</dbReference>
<proteinExistence type="inferred from homology"/>
<dbReference type="AlphaFoldDB" id="A0A512AGZ0"/>
<dbReference type="Pfam" id="PF00106">
    <property type="entry name" value="adh_short"/>
    <property type="match status" value="1"/>
</dbReference>
<comment type="similarity">
    <text evidence="1">Belongs to the short-chain dehydrogenases/reductases (SDR) family.</text>
</comment>
<evidence type="ECO:0000256" key="3">
    <source>
        <dbReference type="ARBA" id="ARBA00071493"/>
    </source>
</evidence>
<evidence type="ECO:0000313" key="4">
    <source>
        <dbReference type="EMBL" id="GEN98977.1"/>
    </source>
</evidence>